<dbReference type="RefSeq" id="XP_020438001.1">
    <property type="nucleotide sequence ID" value="XM_020572143.1"/>
</dbReference>
<dbReference type="PANTHER" id="PTHR30411">
    <property type="entry name" value="CYTOPLASMIC PROTEIN"/>
    <property type="match status" value="1"/>
</dbReference>
<dbReference type="AlphaFoldDB" id="D3AY68"/>
<dbReference type="GO" id="GO:0002161">
    <property type="term" value="F:aminoacyl-tRNA deacylase activity"/>
    <property type="evidence" value="ECO:0007669"/>
    <property type="project" value="InterPro"/>
</dbReference>
<dbReference type="GeneID" id="31356657"/>
<dbReference type="PANTHER" id="PTHR30411:SF4">
    <property type="entry name" value="YBAK_AMINOACYL-TRNA SYNTHETASE-ASSOCIATED DOMAIN-CONTAINING PROTEIN"/>
    <property type="match status" value="1"/>
</dbReference>
<sequence>MEVEEQRKSDLLERQNQVITNLNELSQRLNNLIPRQEITEIQKHVADYTSSIDLKFKLQRVPSPYYTWTLEQRANYLGAPSKQYLCKSIIMENTECVNQDMSDPFNSRYYLVIIQYTTKIQNQKVLKFVKSLQSQSSSSTAVSGANYRFTLAQSEASHAMTGFEYNAVCPIATKVNIPIVISKSIFSLPNPTVWLGGGETDLKLVVDINEFKEKVENNAKNHVFIADVVYDQQSTTTSNNNNNNDGEE</sequence>
<protein>
    <recommendedName>
        <fullName evidence="3">YbaK/aminoacyl-tRNA synthetase-associated domain-containing protein</fullName>
    </recommendedName>
</protein>
<proteinExistence type="predicted"/>
<accession>D3AY68</accession>
<comment type="caution">
    <text evidence="1">The sequence shown here is derived from an EMBL/GenBank/DDBJ whole genome shotgun (WGS) entry which is preliminary data.</text>
</comment>
<dbReference type="InterPro" id="IPR036754">
    <property type="entry name" value="YbaK/aa-tRNA-synt-asso_dom_sf"/>
</dbReference>
<dbReference type="EMBL" id="ADBJ01000004">
    <property type="protein sequence ID" value="EFA85895.1"/>
    <property type="molecule type" value="Genomic_DNA"/>
</dbReference>
<dbReference type="OMA" id="HIDWKLG"/>
<name>D3AY68_HETP5</name>
<dbReference type="Gene3D" id="3.90.960.10">
    <property type="entry name" value="YbaK/aminoacyl-tRNA synthetase-associated domain"/>
    <property type="match status" value="1"/>
</dbReference>
<evidence type="ECO:0008006" key="3">
    <source>
        <dbReference type="Google" id="ProtNLM"/>
    </source>
</evidence>
<evidence type="ECO:0000313" key="1">
    <source>
        <dbReference type="EMBL" id="EFA85895.1"/>
    </source>
</evidence>
<dbReference type="STRING" id="670386.D3AY68"/>
<organism evidence="1 2">
    <name type="scientific">Heterostelium pallidum (strain ATCC 26659 / Pp 5 / PN500)</name>
    <name type="common">Cellular slime mold</name>
    <name type="synonym">Polysphondylium pallidum</name>
    <dbReference type="NCBI Taxonomy" id="670386"/>
    <lineage>
        <taxon>Eukaryota</taxon>
        <taxon>Amoebozoa</taxon>
        <taxon>Evosea</taxon>
        <taxon>Eumycetozoa</taxon>
        <taxon>Dictyostelia</taxon>
        <taxon>Acytosteliales</taxon>
        <taxon>Acytosteliaceae</taxon>
        <taxon>Heterostelium</taxon>
    </lineage>
</organism>
<dbReference type="InParanoid" id="D3AY68"/>
<keyword evidence="2" id="KW-1185">Reference proteome</keyword>
<reference evidence="1 2" key="1">
    <citation type="journal article" date="2011" name="Genome Res.">
        <title>Phylogeny-wide analysis of social amoeba genomes highlights ancient origins for complex intercellular communication.</title>
        <authorList>
            <person name="Heidel A.J."/>
            <person name="Lawal H.M."/>
            <person name="Felder M."/>
            <person name="Schilde C."/>
            <person name="Helps N.R."/>
            <person name="Tunggal B."/>
            <person name="Rivero F."/>
            <person name="John U."/>
            <person name="Schleicher M."/>
            <person name="Eichinger L."/>
            <person name="Platzer M."/>
            <person name="Noegel A.A."/>
            <person name="Schaap P."/>
            <person name="Gloeckner G."/>
        </authorList>
    </citation>
    <scope>NUCLEOTIDE SEQUENCE [LARGE SCALE GENOMIC DNA]</scope>
    <source>
        <strain evidence="2">ATCC 26659 / Pp 5 / PN500</strain>
    </source>
</reference>
<dbReference type="SUPFAM" id="SSF55826">
    <property type="entry name" value="YbaK/ProRS associated domain"/>
    <property type="match status" value="1"/>
</dbReference>
<evidence type="ECO:0000313" key="2">
    <source>
        <dbReference type="Proteomes" id="UP000001396"/>
    </source>
</evidence>
<gene>
    <name evidence="1" type="ORF">PPL_01127</name>
</gene>
<dbReference type="Proteomes" id="UP000001396">
    <property type="component" value="Unassembled WGS sequence"/>
</dbReference>